<evidence type="ECO:0000256" key="5">
    <source>
        <dbReference type="ARBA" id="ARBA00022777"/>
    </source>
</evidence>
<evidence type="ECO:0000256" key="7">
    <source>
        <dbReference type="SAM" id="MobiDB-lite"/>
    </source>
</evidence>
<dbReference type="PANTHER" id="PTHR42926">
    <property type="match status" value="1"/>
</dbReference>
<keyword evidence="4" id="KW-0677">Repeat</keyword>
<dbReference type="InterPro" id="IPR027417">
    <property type="entry name" value="P-loop_NTPase"/>
</dbReference>
<evidence type="ECO:0000313" key="9">
    <source>
        <dbReference type="EMBL" id="PHQ37745.1"/>
    </source>
</evidence>
<keyword evidence="6" id="KW-0378">Hydrolase</keyword>
<sequence length="504" mass="56068">MSTPLAERASTGIAGLDEVLSGGLVPERSYMVRGQAGSGKTMLGFHYLQQGIDEGETALFINLEEDIRDLKENAAALGFDTDAIEFLDLSPSADVFVDDDSYEVFEAAEVEREPLTEKIVDGVTAVDPDRVVVDPLTQLRFLLSDDYQFRKQVVGFMRFLKDQEVTVLFTVQNTPSLPTDDLEFITDGTIQLDAAEYGKTVRVPKFRGSSTQSGDHAYRITDAGIEVYPALQPGTRDGTLEFEQISSGIPEVDELLHGGIERGTVTIVSGPTGVGKTTLSTQFMKEAAGRGERSVIYLFEENRETFLARSRAVNIPVDEMLAKGTLQVTEVEALERSPQEFARMVRDEVEEEGADIVMIDGISGYRLTLRGDEEQMLQQMHALGRYLKNAGVTGIFVDETRNVTGEFHATMENISYLADNIVFLRHLEVGGELRKAIGVLKKRTSDFERTIREFRITEHGITVGEPMSRLRGILSGTPEIVDREPEREPEREPGRRSRRRDADE</sequence>
<protein>
    <recommendedName>
        <fullName evidence="1">non-specific serine/threonine protein kinase</fullName>
        <ecNumber evidence="1">2.7.11.1</ecNumber>
    </recommendedName>
</protein>
<dbReference type="PIRSF" id="PIRSF039117">
    <property type="entry name" value="KaiC"/>
    <property type="match status" value="1"/>
</dbReference>
<feature type="domain" description="KaiC" evidence="8">
    <location>
        <begin position="7"/>
        <end position="241"/>
    </location>
</feature>
<dbReference type="Pfam" id="PF06745">
    <property type="entry name" value="ATPase"/>
    <property type="match status" value="2"/>
</dbReference>
<evidence type="ECO:0000259" key="8">
    <source>
        <dbReference type="PROSITE" id="PS51146"/>
    </source>
</evidence>
<evidence type="ECO:0000256" key="3">
    <source>
        <dbReference type="ARBA" id="ARBA00022679"/>
    </source>
</evidence>
<dbReference type="SUPFAM" id="SSF52540">
    <property type="entry name" value="P-loop containing nucleoside triphosphate hydrolases"/>
    <property type="match status" value="2"/>
</dbReference>
<organism evidence="9 10">
    <name type="scientific">Halorubrum persicum</name>
    <dbReference type="NCBI Taxonomy" id="1383844"/>
    <lineage>
        <taxon>Archaea</taxon>
        <taxon>Methanobacteriati</taxon>
        <taxon>Methanobacteriota</taxon>
        <taxon>Stenosarchaea group</taxon>
        <taxon>Halobacteria</taxon>
        <taxon>Halobacteriales</taxon>
        <taxon>Haloferacaceae</taxon>
        <taxon>Halorubrum</taxon>
    </lineage>
</organism>
<evidence type="ECO:0000256" key="4">
    <source>
        <dbReference type="ARBA" id="ARBA00022737"/>
    </source>
</evidence>
<reference evidence="9 10" key="1">
    <citation type="journal article" date="2014" name="Front. Microbiol.">
        <title>Population and genomic analysis of the genus Halorubrum.</title>
        <authorList>
            <person name="Fullmer M.S."/>
            <person name="Soucy S.M."/>
            <person name="Swithers K.S."/>
            <person name="Makkay A.M."/>
            <person name="Wheeler R."/>
            <person name="Ventosa A."/>
            <person name="Gogarten J.P."/>
            <person name="Papke R.T."/>
        </authorList>
    </citation>
    <scope>NUCLEOTIDE SEQUENCE [LARGE SCALE GENOMIC DNA]</scope>
    <source>
        <strain evidence="9 10">C49</strain>
    </source>
</reference>
<accession>A0A2G1WFM0</accession>
<feature type="compositionally biased region" description="Basic and acidic residues" evidence="7">
    <location>
        <begin position="480"/>
        <end position="504"/>
    </location>
</feature>
<dbReference type="InterPro" id="IPR010624">
    <property type="entry name" value="KaiC_dom"/>
</dbReference>
<dbReference type="SMART" id="SM00382">
    <property type="entry name" value="AAA"/>
    <property type="match status" value="2"/>
</dbReference>
<dbReference type="GO" id="GO:0004674">
    <property type="term" value="F:protein serine/threonine kinase activity"/>
    <property type="evidence" value="ECO:0007669"/>
    <property type="project" value="UniProtKB-EC"/>
</dbReference>
<dbReference type="EMBL" id="NHOA01000145">
    <property type="protein sequence ID" value="PHQ37745.1"/>
    <property type="molecule type" value="Genomic_DNA"/>
</dbReference>
<evidence type="ECO:0000256" key="1">
    <source>
        <dbReference type="ARBA" id="ARBA00012513"/>
    </source>
</evidence>
<dbReference type="Gene3D" id="3.40.50.300">
    <property type="entry name" value="P-loop containing nucleotide triphosphate hydrolases"/>
    <property type="match status" value="2"/>
</dbReference>
<dbReference type="InterPro" id="IPR030665">
    <property type="entry name" value="KaiC"/>
</dbReference>
<dbReference type="InterPro" id="IPR003593">
    <property type="entry name" value="AAA+_ATPase"/>
</dbReference>
<dbReference type="GO" id="GO:0016787">
    <property type="term" value="F:hydrolase activity"/>
    <property type="evidence" value="ECO:0007669"/>
    <property type="project" value="UniProtKB-KW"/>
</dbReference>
<dbReference type="OrthoDB" id="27015at2157"/>
<comment type="caution">
    <text evidence="9">The sequence shown here is derived from an EMBL/GenBank/DDBJ whole genome shotgun (WGS) entry which is preliminary data.</text>
</comment>
<keyword evidence="3" id="KW-0808">Transferase</keyword>
<keyword evidence="10" id="KW-1185">Reference proteome</keyword>
<dbReference type="Proteomes" id="UP000222824">
    <property type="component" value="Unassembled WGS sequence"/>
</dbReference>
<keyword evidence="2" id="KW-0597">Phosphoprotein</keyword>
<name>A0A2G1WFM0_9EURY</name>
<evidence type="ECO:0000256" key="2">
    <source>
        <dbReference type="ARBA" id="ARBA00022553"/>
    </source>
</evidence>
<dbReference type="InterPro" id="IPR051347">
    <property type="entry name" value="Circadian_clock_KaiC-rel"/>
</dbReference>
<dbReference type="PROSITE" id="PS51146">
    <property type="entry name" value="KAIC"/>
    <property type="match status" value="2"/>
</dbReference>
<dbReference type="InterPro" id="IPR014774">
    <property type="entry name" value="KaiC-like_dom"/>
</dbReference>
<keyword evidence="5" id="KW-0418">Kinase</keyword>
<evidence type="ECO:0000256" key="6">
    <source>
        <dbReference type="ARBA" id="ARBA00022801"/>
    </source>
</evidence>
<dbReference type="AlphaFoldDB" id="A0A2G1WFM0"/>
<dbReference type="PANTHER" id="PTHR42926:SF1">
    <property type="entry name" value="CIRCADIAN CLOCK OSCILLATOR PROTEIN KAIC 1"/>
    <property type="match status" value="1"/>
</dbReference>
<evidence type="ECO:0000313" key="10">
    <source>
        <dbReference type="Proteomes" id="UP000222824"/>
    </source>
</evidence>
<dbReference type="EC" id="2.7.11.1" evidence="1"/>
<feature type="region of interest" description="Disordered" evidence="7">
    <location>
        <begin position="475"/>
        <end position="504"/>
    </location>
</feature>
<feature type="domain" description="KaiC" evidence="8">
    <location>
        <begin position="243"/>
        <end position="477"/>
    </location>
</feature>
<proteinExistence type="predicted"/>
<gene>
    <name evidence="9" type="ORF">DJ69_15440</name>
</gene>
<dbReference type="RefSeq" id="WP_099256445.1">
    <property type="nucleotide sequence ID" value="NZ_NHOA01000145.1"/>
</dbReference>
<dbReference type="GO" id="GO:0005524">
    <property type="term" value="F:ATP binding"/>
    <property type="evidence" value="ECO:0007669"/>
    <property type="project" value="InterPro"/>
</dbReference>